<evidence type="ECO:0000256" key="14">
    <source>
        <dbReference type="ARBA" id="ARBA00023136"/>
    </source>
</evidence>
<dbReference type="OrthoDB" id="9813151at2"/>
<comment type="catalytic activity">
    <reaction evidence="1">
        <text>ATP + protein L-histidine = ADP + protein N-phospho-L-histidine.</text>
        <dbReference type="EC" id="2.7.13.3"/>
    </reaction>
</comment>
<dbReference type="EC" id="2.7.13.3" evidence="3"/>
<dbReference type="Gene3D" id="1.10.287.130">
    <property type="match status" value="1"/>
</dbReference>
<dbReference type="SMART" id="SM00304">
    <property type="entry name" value="HAMP"/>
    <property type="match status" value="1"/>
</dbReference>
<dbReference type="GO" id="GO:0005886">
    <property type="term" value="C:plasma membrane"/>
    <property type="evidence" value="ECO:0007669"/>
    <property type="project" value="UniProtKB-SubCell"/>
</dbReference>
<feature type="domain" description="Histidine kinase" evidence="18">
    <location>
        <begin position="241"/>
        <end position="455"/>
    </location>
</feature>
<dbReference type="SMART" id="SM00387">
    <property type="entry name" value="HATPase_c"/>
    <property type="match status" value="1"/>
</dbReference>
<evidence type="ECO:0000256" key="7">
    <source>
        <dbReference type="ARBA" id="ARBA00022692"/>
    </source>
</evidence>
<dbReference type="Proteomes" id="UP000256304">
    <property type="component" value="Unassembled WGS sequence"/>
</dbReference>
<dbReference type="GO" id="GO:0000155">
    <property type="term" value="F:phosphorelay sensor kinase activity"/>
    <property type="evidence" value="ECO:0007669"/>
    <property type="project" value="InterPro"/>
</dbReference>
<comment type="caution">
    <text evidence="20">The sequence shown here is derived from an EMBL/GenBank/DDBJ whole genome shotgun (WGS) entry which is preliminary data.</text>
</comment>
<dbReference type="CDD" id="cd00075">
    <property type="entry name" value="HATPase"/>
    <property type="match status" value="1"/>
</dbReference>
<keyword evidence="13" id="KW-0843">Virulence</keyword>
<organism evidence="20 21">
    <name type="scientific">Paenibacillus taihuensis</name>
    <dbReference type="NCBI Taxonomy" id="1156355"/>
    <lineage>
        <taxon>Bacteria</taxon>
        <taxon>Bacillati</taxon>
        <taxon>Bacillota</taxon>
        <taxon>Bacilli</taxon>
        <taxon>Bacillales</taxon>
        <taxon>Paenibacillaceae</taxon>
        <taxon>Paenibacillus</taxon>
    </lineage>
</organism>
<feature type="domain" description="HAMP" evidence="19">
    <location>
        <begin position="181"/>
        <end position="233"/>
    </location>
</feature>
<feature type="transmembrane region" description="Helical" evidence="17">
    <location>
        <begin position="6"/>
        <end position="28"/>
    </location>
</feature>
<proteinExistence type="predicted"/>
<dbReference type="InterPro" id="IPR003594">
    <property type="entry name" value="HATPase_dom"/>
</dbReference>
<dbReference type="PROSITE" id="PS50109">
    <property type="entry name" value="HIS_KIN"/>
    <property type="match status" value="1"/>
</dbReference>
<evidence type="ECO:0000259" key="19">
    <source>
        <dbReference type="PROSITE" id="PS50885"/>
    </source>
</evidence>
<evidence type="ECO:0000256" key="10">
    <source>
        <dbReference type="ARBA" id="ARBA00022840"/>
    </source>
</evidence>
<keyword evidence="4" id="KW-1003">Cell membrane</keyword>
<evidence type="ECO:0000259" key="18">
    <source>
        <dbReference type="PROSITE" id="PS50109"/>
    </source>
</evidence>
<keyword evidence="14 17" id="KW-0472">Membrane</keyword>
<name>A0A3D9RJ17_9BACL</name>
<dbReference type="InterPro" id="IPR003660">
    <property type="entry name" value="HAMP_dom"/>
</dbReference>
<evidence type="ECO:0000256" key="15">
    <source>
        <dbReference type="ARBA" id="ARBA00037219"/>
    </source>
</evidence>
<dbReference type="Pfam" id="PF02518">
    <property type="entry name" value="HATPase_c"/>
    <property type="match status" value="1"/>
</dbReference>
<dbReference type="SUPFAM" id="SSF55874">
    <property type="entry name" value="ATPase domain of HSP90 chaperone/DNA topoisomerase II/histidine kinase"/>
    <property type="match status" value="1"/>
</dbReference>
<evidence type="ECO:0000256" key="13">
    <source>
        <dbReference type="ARBA" id="ARBA00023026"/>
    </source>
</evidence>
<dbReference type="AlphaFoldDB" id="A0A3D9RJ17"/>
<dbReference type="Gene3D" id="6.10.340.10">
    <property type="match status" value="1"/>
</dbReference>
<sequence length="460" mass="51183">MIKSLYVRTVFIFIFAVIVSLFLAFMLATRLYSQQVQDLSDKQMIDSGKQIISIIQKLPPGSSEVFEAAIRMPGFRVGIVDADGTILAYSGASSGKQMPLKASQVQHVIKGGVYHGLLVQNGNHHGQQLLTGLPFQYHDHPYALFISPELDKLFELFRRVMFTILLSVLAFGSLMTLLASSYIVKPILRLTIATKRMAQGDFSIGLQSKRKDEIGVLTESFNEMAGSLQTIDQLRSDFVNNVAHEFQSPLTSIAGFTKALRTKKMEDEQRQHYLQIIEEESLRLSRLSANLLRLSVLEHDKKPAHPSFYRLDEQIRRIIIASEPQWHASGLAPELSLADVTIFGDEDSLDQVWHNLISNSIKFAKNSVLAISLAVHDGMAVVTVRDQGKGIPAEALAHIFTPFYKVDKSRDYAVKGNGLGLSIVKRIVELHQGSIEVSSTPNLETVFTVRLPLNAAVKNL</sequence>
<dbReference type="CDD" id="cd00082">
    <property type="entry name" value="HisKA"/>
    <property type="match status" value="1"/>
</dbReference>
<dbReference type="SUPFAM" id="SSF158472">
    <property type="entry name" value="HAMP domain-like"/>
    <property type="match status" value="1"/>
</dbReference>
<dbReference type="PANTHER" id="PTHR45528:SF11">
    <property type="entry name" value="HISTIDINE KINASE"/>
    <property type="match status" value="1"/>
</dbReference>
<evidence type="ECO:0000256" key="8">
    <source>
        <dbReference type="ARBA" id="ARBA00022741"/>
    </source>
</evidence>
<keyword evidence="12" id="KW-0902">Two-component regulatory system</keyword>
<keyword evidence="9 20" id="KW-0418">Kinase</keyword>
<evidence type="ECO:0000256" key="11">
    <source>
        <dbReference type="ARBA" id="ARBA00022989"/>
    </source>
</evidence>
<evidence type="ECO:0000256" key="16">
    <source>
        <dbReference type="ARBA" id="ARBA00040841"/>
    </source>
</evidence>
<dbReference type="PANTHER" id="PTHR45528">
    <property type="entry name" value="SENSOR HISTIDINE KINASE CPXA"/>
    <property type="match status" value="1"/>
</dbReference>
<feature type="transmembrane region" description="Helical" evidence="17">
    <location>
        <begin position="160"/>
        <end position="184"/>
    </location>
</feature>
<dbReference type="InterPro" id="IPR003661">
    <property type="entry name" value="HisK_dim/P_dom"/>
</dbReference>
<evidence type="ECO:0000256" key="17">
    <source>
        <dbReference type="SAM" id="Phobius"/>
    </source>
</evidence>
<dbReference type="Pfam" id="PF00512">
    <property type="entry name" value="HisKA"/>
    <property type="match status" value="1"/>
</dbReference>
<dbReference type="SMART" id="SM00388">
    <property type="entry name" value="HisKA"/>
    <property type="match status" value="1"/>
</dbReference>
<accession>A0A3D9RJ17</accession>
<dbReference type="InterPro" id="IPR036890">
    <property type="entry name" value="HATPase_C_sf"/>
</dbReference>
<evidence type="ECO:0000256" key="2">
    <source>
        <dbReference type="ARBA" id="ARBA00004651"/>
    </source>
</evidence>
<dbReference type="RefSeq" id="WP_116190593.1">
    <property type="nucleotide sequence ID" value="NZ_QTTN01000023.1"/>
</dbReference>
<keyword evidence="5" id="KW-0597">Phosphoprotein</keyword>
<protein>
    <recommendedName>
        <fullName evidence="16">Heme sensor protein HssS</fullName>
        <ecNumber evidence="3">2.7.13.3</ecNumber>
    </recommendedName>
</protein>
<gene>
    <name evidence="20" type="ORF">A8990_12394</name>
</gene>
<keyword evidence="6" id="KW-0808">Transferase</keyword>
<dbReference type="InterPro" id="IPR005467">
    <property type="entry name" value="His_kinase_dom"/>
</dbReference>
<comment type="function">
    <text evidence="15">Member of the two-component regulatory system HssS/HssR involved in intracellular heme homeostasis and tempering of staphylococcal virulence. HssS functions as a heme sensor histidine kinase which is autophosphorylated at a histidine residue and transfers its phosphate group to an aspartate residue of HssR. HssR/HssS activates the expression of hrtAB, an efflux pump, in response to extracellular heme, hemin, hemoglobin or blood.</text>
</comment>
<dbReference type="CDD" id="cd06225">
    <property type="entry name" value="HAMP"/>
    <property type="match status" value="1"/>
</dbReference>
<keyword evidence="11 17" id="KW-1133">Transmembrane helix</keyword>
<dbReference type="EMBL" id="QTTN01000023">
    <property type="protein sequence ID" value="REE78966.1"/>
    <property type="molecule type" value="Genomic_DNA"/>
</dbReference>
<dbReference type="GO" id="GO:0005524">
    <property type="term" value="F:ATP binding"/>
    <property type="evidence" value="ECO:0007669"/>
    <property type="project" value="UniProtKB-KW"/>
</dbReference>
<evidence type="ECO:0000256" key="6">
    <source>
        <dbReference type="ARBA" id="ARBA00022679"/>
    </source>
</evidence>
<dbReference type="InterPro" id="IPR004358">
    <property type="entry name" value="Sig_transdc_His_kin-like_C"/>
</dbReference>
<dbReference type="Pfam" id="PF00672">
    <property type="entry name" value="HAMP"/>
    <property type="match status" value="1"/>
</dbReference>
<evidence type="ECO:0000313" key="21">
    <source>
        <dbReference type="Proteomes" id="UP000256304"/>
    </source>
</evidence>
<keyword evidence="8" id="KW-0547">Nucleotide-binding</keyword>
<keyword evidence="10" id="KW-0067">ATP-binding</keyword>
<evidence type="ECO:0000256" key="4">
    <source>
        <dbReference type="ARBA" id="ARBA00022475"/>
    </source>
</evidence>
<dbReference type="PRINTS" id="PR00344">
    <property type="entry name" value="BCTRLSENSOR"/>
</dbReference>
<evidence type="ECO:0000256" key="9">
    <source>
        <dbReference type="ARBA" id="ARBA00022777"/>
    </source>
</evidence>
<dbReference type="FunFam" id="1.10.287.130:FF:000001">
    <property type="entry name" value="Two-component sensor histidine kinase"/>
    <property type="match status" value="1"/>
</dbReference>
<keyword evidence="21" id="KW-1185">Reference proteome</keyword>
<dbReference type="FunFam" id="3.30.565.10:FF:000006">
    <property type="entry name" value="Sensor histidine kinase WalK"/>
    <property type="match status" value="1"/>
</dbReference>
<evidence type="ECO:0000313" key="20">
    <source>
        <dbReference type="EMBL" id="REE78966.1"/>
    </source>
</evidence>
<evidence type="ECO:0000256" key="12">
    <source>
        <dbReference type="ARBA" id="ARBA00023012"/>
    </source>
</evidence>
<dbReference type="PROSITE" id="PS50885">
    <property type="entry name" value="HAMP"/>
    <property type="match status" value="1"/>
</dbReference>
<evidence type="ECO:0000256" key="3">
    <source>
        <dbReference type="ARBA" id="ARBA00012438"/>
    </source>
</evidence>
<keyword evidence="7 17" id="KW-0812">Transmembrane</keyword>
<dbReference type="SUPFAM" id="SSF47384">
    <property type="entry name" value="Homodimeric domain of signal transducing histidine kinase"/>
    <property type="match status" value="1"/>
</dbReference>
<dbReference type="InterPro" id="IPR050398">
    <property type="entry name" value="HssS/ArlS-like"/>
</dbReference>
<reference evidence="20 21" key="1">
    <citation type="submission" date="2018-08" db="EMBL/GenBank/DDBJ databases">
        <title>Genomic Encyclopedia of Type Strains, Phase III (KMG-III): the genomes of soil and plant-associated and newly described type strains.</title>
        <authorList>
            <person name="Whitman W."/>
        </authorList>
    </citation>
    <scope>NUCLEOTIDE SEQUENCE [LARGE SCALE GENOMIC DNA]</scope>
    <source>
        <strain evidence="20 21">CGMCC 1.10966</strain>
    </source>
</reference>
<evidence type="ECO:0000256" key="1">
    <source>
        <dbReference type="ARBA" id="ARBA00000085"/>
    </source>
</evidence>
<dbReference type="Gene3D" id="3.30.565.10">
    <property type="entry name" value="Histidine kinase-like ATPase, C-terminal domain"/>
    <property type="match status" value="1"/>
</dbReference>
<evidence type="ECO:0000256" key="5">
    <source>
        <dbReference type="ARBA" id="ARBA00022553"/>
    </source>
</evidence>
<comment type="subcellular location">
    <subcellularLocation>
        <location evidence="2">Cell membrane</location>
        <topology evidence="2">Multi-pass membrane protein</topology>
    </subcellularLocation>
</comment>
<dbReference type="InterPro" id="IPR036097">
    <property type="entry name" value="HisK_dim/P_sf"/>
</dbReference>